<name>A0ACC4BUW7_POPAL</name>
<dbReference type="EMBL" id="RCHU02000008">
    <property type="protein sequence ID" value="KAL3582357.1"/>
    <property type="molecule type" value="Genomic_DNA"/>
</dbReference>
<accession>A0ACC4BUW7</accession>
<proteinExistence type="predicted"/>
<gene>
    <name evidence="1" type="ORF">D5086_016689</name>
</gene>
<evidence type="ECO:0000313" key="1">
    <source>
        <dbReference type="EMBL" id="KAL3582357.1"/>
    </source>
</evidence>
<protein>
    <submittedName>
        <fullName evidence="1">Uncharacterized protein</fullName>
    </submittedName>
</protein>
<comment type="caution">
    <text evidence="1">The sequence shown here is derived from an EMBL/GenBank/DDBJ whole genome shotgun (WGS) entry which is preliminary data.</text>
</comment>
<sequence length="86" mass="9820">MQLFARCCFVRMATKSLERTGDRMGIERRVELATCNNENTSATILFFHVTTDQAREQLQFHGLNDGEGPLDLRGQSCLIYMAEKSF</sequence>
<reference evidence="1 2" key="1">
    <citation type="journal article" date="2024" name="Plant Biotechnol. J.">
        <title>Genome and CRISPR/Cas9 system of a widespread forest tree (Populus alba) in the world.</title>
        <authorList>
            <person name="Liu Y.J."/>
            <person name="Jiang P.F."/>
            <person name="Han X.M."/>
            <person name="Li X.Y."/>
            <person name="Wang H.M."/>
            <person name="Wang Y.J."/>
            <person name="Wang X.X."/>
            <person name="Zeng Q.Y."/>
        </authorList>
    </citation>
    <scope>NUCLEOTIDE SEQUENCE [LARGE SCALE GENOMIC DNA]</scope>
    <source>
        <strain evidence="2">cv. PAL-ZL1</strain>
    </source>
</reference>
<organism evidence="1 2">
    <name type="scientific">Populus alba</name>
    <name type="common">White poplar</name>
    <dbReference type="NCBI Taxonomy" id="43335"/>
    <lineage>
        <taxon>Eukaryota</taxon>
        <taxon>Viridiplantae</taxon>
        <taxon>Streptophyta</taxon>
        <taxon>Embryophyta</taxon>
        <taxon>Tracheophyta</taxon>
        <taxon>Spermatophyta</taxon>
        <taxon>Magnoliopsida</taxon>
        <taxon>eudicotyledons</taxon>
        <taxon>Gunneridae</taxon>
        <taxon>Pentapetalae</taxon>
        <taxon>rosids</taxon>
        <taxon>fabids</taxon>
        <taxon>Malpighiales</taxon>
        <taxon>Salicaceae</taxon>
        <taxon>Saliceae</taxon>
        <taxon>Populus</taxon>
    </lineage>
</organism>
<evidence type="ECO:0000313" key="2">
    <source>
        <dbReference type="Proteomes" id="UP000309997"/>
    </source>
</evidence>
<keyword evidence="2" id="KW-1185">Reference proteome</keyword>
<dbReference type="Proteomes" id="UP000309997">
    <property type="component" value="Unassembled WGS sequence"/>
</dbReference>